<organism evidence="1 2">
    <name type="scientific">Piscibacillus salipiscarius</name>
    <dbReference type="NCBI Taxonomy" id="299480"/>
    <lineage>
        <taxon>Bacteria</taxon>
        <taxon>Bacillati</taxon>
        <taxon>Bacillota</taxon>
        <taxon>Bacilli</taxon>
        <taxon>Bacillales</taxon>
        <taxon>Bacillaceae</taxon>
        <taxon>Piscibacillus</taxon>
    </lineage>
</organism>
<name>A0ABW5QCA5_9BACI</name>
<accession>A0ABW5QCA5</accession>
<reference evidence="2" key="1">
    <citation type="journal article" date="2019" name="Int. J. Syst. Evol. Microbiol.">
        <title>The Global Catalogue of Microorganisms (GCM) 10K type strain sequencing project: providing services to taxonomists for standard genome sequencing and annotation.</title>
        <authorList>
            <consortium name="The Broad Institute Genomics Platform"/>
            <consortium name="The Broad Institute Genome Sequencing Center for Infectious Disease"/>
            <person name="Wu L."/>
            <person name="Ma J."/>
        </authorList>
    </citation>
    <scope>NUCLEOTIDE SEQUENCE [LARGE SCALE GENOMIC DNA]</scope>
    <source>
        <strain evidence="2">TISTR 1571</strain>
    </source>
</reference>
<evidence type="ECO:0008006" key="3">
    <source>
        <dbReference type="Google" id="ProtNLM"/>
    </source>
</evidence>
<dbReference type="RefSeq" id="WP_054754636.1">
    <property type="nucleotide sequence ID" value="NZ_JBHUMZ010000025.1"/>
</dbReference>
<protein>
    <recommendedName>
        <fullName evidence="3">Elongation factor Tu</fullName>
    </recommendedName>
</protein>
<evidence type="ECO:0000313" key="2">
    <source>
        <dbReference type="Proteomes" id="UP001597452"/>
    </source>
</evidence>
<comment type="caution">
    <text evidence="1">The sequence shown here is derived from an EMBL/GenBank/DDBJ whole genome shotgun (WGS) entry which is preliminary data.</text>
</comment>
<dbReference type="EMBL" id="JBHUMZ010000025">
    <property type="protein sequence ID" value="MFD2639531.1"/>
    <property type="molecule type" value="Genomic_DNA"/>
</dbReference>
<dbReference type="Proteomes" id="UP001597452">
    <property type="component" value="Unassembled WGS sequence"/>
</dbReference>
<sequence>MKQVYAYERVSDYEKYEKMTQRMKDLLKPYQFKLEAEYHLKELPKAIVWTTTELATETFSQIPIPAYTNRDIIYFAPDLEEWKRLFLDQLKDKNLPEVRRYYKTISEKHVLAILAHELTHHIDLFPDEFDDERDDSIWFEEGMCEYLPRKFLFSEEEFDQFVNIEGKLVEVFSDQYGGHSLDDFGAKSYEGSLTSIMYDYWRSFLAVKQLVDRHNGDARLVLDQYNEWHLNGRKISLTKFFSI</sequence>
<proteinExistence type="predicted"/>
<evidence type="ECO:0000313" key="1">
    <source>
        <dbReference type="EMBL" id="MFD2639531.1"/>
    </source>
</evidence>
<keyword evidence="2" id="KW-1185">Reference proteome</keyword>
<gene>
    <name evidence="1" type="ORF">ACFSW4_11680</name>
</gene>